<gene>
    <name evidence="2" type="ORF">J3R73_000025</name>
</gene>
<keyword evidence="3" id="KW-1185">Reference proteome</keyword>
<dbReference type="PANTHER" id="PTHR34989">
    <property type="entry name" value="PROTEIN HDED"/>
    <property type="match status" value="1"/>
</dbReference>
<dbReference type="InterPro" id="IPR052712">
    <property type="entry name" value="Acid_resist_chaperone_HdeD"/>
</dbReference>
<feature type="transmembrane region" description="Helical" evidence="1">
    <location>
        <begin position="60"/>
        <end position="83"/>
    </location>
</feature>
<feature type="transmembrane region" description="Helical" evidence="1">
    <location>
        <begin position="7"/>
        <end position="27"/>
    </location>
</feature>
<keyword evidence="1" id="KW-1133">Transmembrane helix</keyword>
<evidence type="ECO:0000313" key="2">
    <source>
        <dbReference type="EMBL" id="MDQ0390233.1"/>
    </source>
</evidence>
<keyword evidence="1" id="KW-0812">Transmembrane</keyword>
<accession>A0ABU0F6J2</accession>
<reference evidence="2 3" key="1">
    <citation type="submission" date="2023-07" db="EMBL/GenBank/DDBJ databases">
        <title>Genomic Encyclopedia of Type Strains, Phase IV (KMG-IV): sequencing the most valuable type-strain genomes for metagenomic binning, comparative biology and taxonomic classification.</title>
        <authorList>
            <person name="Goeker M."/>
        </authorList>
    </citation>
    <scope>NUCLEOTIDE SEQUENCE [LARGE SCALE GENOMIC DNA]</scope>
    <source>
        <strain evidence="2 3">DSM 5896</strain>
    </source>
</reference>
<dbReference type="PANTHER" id="PTHR34989:SF1">
    <property type="entry name" value="PROTEIN HDED"/>
    <property type="match status" value="1"/>
</dbReference>
<dbReference type="InterPro" id="IPR005325">
    <property type="entry name" value="DUF308_memb"/>
</dbReference>
<feature type="transmembrane region" description="Helical" evidence="1">
    <location>
        <begin position="118"/>
        <end position="139"/>
    </location>
</feature>
<feature type="transmembrane region" description="Helical" evidence="1">
    <location>
        <begin position="89"/>
        <end position="106"/>
    </location>
</feature>
<comment type="caution">
    <text evidence="2">The sequence shown here is derived from an EMBL/GenBank/DDBJ whole genome shotgun (WGS) entry which is preliminary data.</text>
</comment>
<organism evidence="2 3">
    <name type="scientific">Labrys monachus</name>
    <dbReference type="NCBI Taxonomy" id="217067"/>
    <lineage>
        <taxon>Bacteria</taxon>
        <taxon>Pseudomonadati</taxon>
        <taxon>Pseudomonadota</taxon>
        <taxon>Alphaproteobacteria</taxon>
        <taxon>Hyphomicrobiales</taxon>
        <taxon>Xanthobacteraceae</taxon>
        <taxon>Labrys</taxon>
    </lineage>
</organism>
<name>A0ABU0F6J2_9HYPH</name>
<protein>
    <submittedName>
        <fullName evidence="2">Uncharacterized membrane protein HdeD (DUF308 family)</fullName>
    </submittedName>
</protein>
<dbReference type="RefSeq" id="WP_307421337.1">
    <property type="nucleotide sequence ID" value="NZ_JAUSVK010000001.1"/>
</dbReference>
<sequence>METLQQSWRWFLVIGLISVVGGLFALIHPGIASLAVVYWVGWLFLVLGAVQLIQAMTVKAWGGFFEAAVLGVLALLLGVSILLDPISGAISLTALIGVLFLIYGIVKVMIAFRIRRSVSWIWMLLSGLVSILLAVMIFTNFPWSALSLLGILLGVELLANGLALIFTGLALRSA</sequence>
<evidence type="ECO:0000256" key="1">
    <source>
        <dbReference type="SAM" id="Phobius"/>
    </source>
</evidence>
<feature type="transmembrane region" description="Helical" evidence="1">
    <location>
        <begin position="33"/>
        <end position="53"/>
    </location>
</feature>
<proteinExistence type="predicted"/>
<dbReference type="Proteomes" id="UP001237448">
    <property type="component" value="Unassembled WGS sequence"/>
</dbReference>
<keyword evidence="1" id="KW-0472">Membrane</keyword>
<feature type="transmembrane region" description="Helical" evidence="1">
    <location>
        <begin position="145"/>
        <end position="171"/>
    </location>
</feature>
<dbReference type="EMBL" id="JAUSVK010000001">
    <property type="protein sequence ID" value="MDQ0390233.1"/>
    <property type="molecule type" value="Genomic_DNA"/>
</dbReference>
<evidence type="ECO:0000313" key="3">
    <source>
        <dbReference type="Proteomes" id="UP001237448"/>
    </source>
</evidence>
<dbReference type="Pfam" id="PF03729">
    <property type="entry name" value="DUF308"/>
    <property type="match status" value="1"/>
</dbReference>